<accession>A0A821T784</accession>
<keyword evidence="3" id="KW-1185">Reference proteome</keyword>
<reference evidence="2" key="1">
    <citation type="submission" date="2021-02" db="EMBL/GenBank/DDBJ databases">
        <authorList>
            <person name="Nowell W R."/>
        </authorList>
    </citation>
    <scope>NUCLEOTIDE SEQUENCE</scope>
</reference>
<name>A0A821T784_9BILA</name>
<feature type="non-terminal residue" evidence="2">
    <location>
        <position position="1"/>
    </location>
</feature>
<dbReference type="Proteomes" id="UP000663873">
    <property type="component" value="Unassembled WGS sequence"/>
</dbReference>
<proteinExistence type="predicted"/>
<feature type="region of interest" description="Disordered" evidence="1">
    <location>
        <begin position="1"/>
        <end position="22"/>
    </location>
</feature>
<gene>
    <name evidence="2" type="ORF">UJA718_LOCUS44210</name>
</gene>
<evidence type="ECO:0000313" key="3">
    <source>
        <dbReference type="Proteomes" id="UP000663873"/>
    </source>
</evidence>
<protein>
    <submittedName>
        <fullName evidence="2">Uncharacterized protein</fullName>
    </submittedName>
</protein>
<evidence type="ECO:0000313" key="2">
    <source>
        <dbReference type="EMBL" id="CAF4869501.1"/>
    </source>
</evidence>
<organism evidence="2 3">
    <name type="scientific">Rotaria socialis</name>
    <dbReference type="NCBI Taxonomy" id="392032"/>
    <lineage>
        <taxon>Eukaryota</taxon>
        <taxon>Metazoa</taxon>
        <taxon>Spiralia</taxon>
        <taxon>Gnathifera</taxon>
        <taxon>Rotifera</taxon>
        <taxon>Eurotatoria</taxon>
        <taxon>Bdelloidea</taxon>
        <taxon>Philodinida</taxon>
        <taxon>Philodinidae</taxon>
        <taxon>Rotaria</taxon>
    </lineage>
</organism>
<dbReference type="EMBL" id="CAJOBP010066897">
    <property type="protein sequence ID" value="CAF4869501.1"/>
    <property type="molecule type" value="Genomic_DNA"/>
</dbReference>
<comment type="caution">
    <text evidence="2">The sequence shown here is derived from an EMBL/GenBank/DDBJ whole genome shotgun (WGS) entry which is preliminary data.</text>
</comment>
<feature type="compositionally biased region" description="Polar residues" evidence="1">
    <location>
        <begin position="11"/>
        <end position="22"/>
    </location>
</feature>
<sequence>EDRIMQHLDGTPQSQERNTSNN</sequence>
<dbReference type="AlphaFoldDB" id="A0A821T784"/>
<evidence type="ECO:0000256" key="1">
    <source>
        <dbReference type="SAM" id="MobiDB-lite"/>
    </source>
</evidence>